<organism evidence="2 3">
    <name type="scientific">Yeguia hominis</name>
    <dbReference type="NCBI Taxonomy" id="2763662"/>
    <lineage>
        <taxon>Bacteria</taxon>
        <taxon>Bacillati</taxon>
        <taxon>Bacillota</taxon>
        <taxon>Clostridia</taxon>
        <taxon>Eubacteriales</taxon>
        <taxon>Yeguiaceae</taxon>
        <taxon>Yeguia</taxon>
    </lineage>
</organism>
<dbReference type="RefSeq" id="WP_249319670.1">
    <property type="nucleotide sequence ID" value="NZ_JACRSN010000011.1"/>
</dbReference>
<dbReference type="Proteomes" id="UP000651482">
    <property type="component" value="Unassembled WGS sequence"/>
</dbReference>
<reference evidence="2" key="1">
    <citation type="submission" date="2020-08" db="EMBL/GenBank/DDBJ databases">
        <title>Genome public.</title>
        <authorList>
            <person name="Liu C."/>
            <person name="Sun Q."/>
        </authorList>
    </citation>
    <scope>NUCLEOTIDE SEQUENCE</scope>
    <source>
        <strain evidence="2">NSJ-40</strain>
    </source>
</reference>
<gene>
    <name evidence="2" type="ORF">IAG03_08410</name>
</gene>
<sequence length="134" mass="14818">MPANPEMQRMQQEAVRRAMEMQSRAKPGPELHVADSRQRAQQGRRGMNPAAQQNRTPPQAARNSAEQRAPVPPQPETPRPAPPEDPEKPGLPAGDILDFLLQDSERTLILLLILLLSSEKADASLLFALLYLAL</sequence>
<feature type="region of interest" description="Disordered" evidence="1">
    <location>
        <begin position="1"/>
        <end position="95"/>
    </location>
</feature>
<evidence type="ECO:0000313" key="2">
    <source>
        <dbReference type="EMBL" id="MBC8534021.1"/>
    </source>
</evidence>
<keyword evidence="3" id="KW-1185">Reference proteome</keyword>
<name>A0A926HT24_9FIRM</name>
<evidence type="ECO:0000313" key="3">
    <source>
        <dbReference type="Proteomes" id="UP000651482"/>
    </source>
</evidence>
<dbReference type="EMBL" id="JACRSN010000011">
    <property type="protein sequence ID" value="MBC8534021.1"/>
    <property type="molecule type" value="Genomic_DNA"/>
</dbReference>
<protein>
    <submittedName>
        <fullName evidence="2">Uncharacterized protein</fullName>
    </submittedName>
</protein>
<accession>A0A926HT24</accession>
<evidence type="ECO:0000256" key="1">
    <source>
        <dbReference type="SAM" id="MobiDB-lite"/>
    </source>
</evidence>
<dbReference type="AlphaFoldDB" id="A0A926HT24"/>
<proteinExistence type="predicted"/>
<feature type="compositionally biased region" description="Basic and acidic residues" evidence="1">
    <location>
        <begin position="27"/>
        <end position="38"/>
    </location>
</feature>
<feature type="compositionally biased region" description="Pro residues" evidence="1">
    <location>
        <begin position="70"/>
        <end position="83"/>
    </location>
</feature>
<comment type="caution">
    <text evidence="2">The sequence shown here is derived from an EMBL/GenBank/DDBJ whole genome shotgun (WGS) entry which is preliminary data.</text>
</comment>
<feature type="compositionally biased region" description="Polar residues" evidence="1">
    <location>
        <begin position="50"/>
        <end position="66"/>
    </location>
</feature>